<sequence>MFKSNNISSGSFSPLEIMAFSLVKASFPLEHIRIDSTSPVKFKNRLVI</sequence>
<gene>
    <name evidence="2" type="ORF">JCM19274_1584</name>
    <name evidence="1" type="ORF">JCM19300_870</name>
</gene>
<organism evidence="1 4">
    <name type="scientific">Algibacter lectus</name>
    <dbReference type="NCBI Taxonomy" id="221126"/>
    <lineage>
        <taxon>Bacteria</taxon>
        <taxon>Pseudomonadati</taxon>
        <taxon>Bacteroidota</taxon>
        <taxon>Flavobacteriia</taxon>
        <taxon>Flavobacteriales</taxon>
        <taxon>Flavobacteriaceae</taxon>
        <taxon>Algibacter</taxon>
    </lineage>
</organism>
<dbReference type="EMBL" id="BBNQ01000017">
    <property type="protein sequence ID" value="GAL64244.1"/>
    <property type="molecule type" value="Genomic_DNA"/>
</dbReference>
<evidence type="ECO:0000313" key="4">
    <source>
        <dbReference type="Proteomes" id="UP000029644"/>
    </source>
</evidence>
<reference evidence="3 4" key="1">
    <citation type="journal article" date="2014" name="Genome Announc.">
        <title>Draft Genome Sequences of Marine Flavobacterium Algibacter lectus Strains SS8 and NR4.</title>
        <authorList>
            <person name="Takatani N."/>
            <person name="Nakanishi M."/>
            <person name="Meirelles P."/>
            <person name="Mino S."/>
            <person name="Suda W."/>
            <person name="Oshima K."/>
            <person name="Hattori M."/>
            <person name="Ohkuma M."/>
            <person name="Hosokawa M."/>
            <person name="Miyashita K."/>
            <person name="Thompson F.L."/>
            <person name="Niwa A."/>
            <person name="Sawabe T."/>
            <person name="Sawabe T."/>
        </authorList>
    </citation>
    <scope>NUCLEOTIDE SEQUENCE [LARGE SCALE GENOMIC DNA]</scope>
    <source>
        <strain evidence="2">JCM 19274</strain>
        <strain evidence="1 4">JCM 19300</strain>
        <strain evidence="3">JCM19274</strain>
    </source>
</reference>
<accession>A0A090VLN8</accession>
<comment type="caution">
    <text evidence="1">The sequence shown here is derived from an EMBL/GenBank/DDBJ whole genome shotgun (WGS) entry which is preliminary data.</text>
</comment>
<protein>
    <submittedName>
        <fullName evidence="1">Uncharacterized protein</fullName>
    </submittedName>
</protein>
<proteinExistence type="predicted"/>
<evidence type="ECO:0000313" key="1">
    <source>
        <dbReference type="EMBL" id="GAL64244.1"/>
    </source>
</evidence>
<name>A0A090VLN8_9FLAO</name>
<evidence type="ECO:0000313" key="3">
    <source>
        <dbReference type="Proteomes" id="UP000029643"/>
    </source>
</evidence>
<dbReference type="Proteomes" id="UP000029644">
    <property type="component" value="Unassembled WGS sequence"/>
</dbReference>
<dbReference type="AlphaFoldDB" id="A0A090VLN8"/>
<evidence type="ECO:0000313" key="2">
    <source>
        <dbReference type="EMBL" id="GAL82270.1"/>
    </source>
</evidence>
<dbReference type="Proteomes" id="UP000029643">
    <property type="component" value="Unassembled WGS sequence"/>
</dbReference>
<dbReference type="EMBL" id="BBNU01000024">
    <property type="protein sequence ID" value="GAL82270.1"/>
    <property type="molecule type" value="Genomic_DNA"/>
</dbReference>